<dbReference type="AlphaFoldDB" id="A0A0F9VU56"/>
<name>A0A0F9VU56_9ZZZZ</name>
<dbReference type="Gene3D" id="3.30.420.240">
    <property type="match status" value="1"/>
</dbReference>
<protein>
    <recommendedName>
        <fullName evidence="3">Terminase large subunit gp17-like C-terminal domain-containing protein</fullName>
    </recommendedName>
</protein>
<evidence type="ECO:0008006" key="3">
    <source>
        <dbReference type="Google" id="ProtNLM"/>
    </source>
</evidence>
<dbReference type="EMBL" id="LAZR01000286">
    <property type="protein sequence ID" value="KKN76996.1"/>
    <property type="molecule type" value="Genomic_DNA"/>
</dbReference>
<feature type="region of interest" description="Disordered" evidence="1">
    <location>
        <begin position="535"/>
        <end position="560"/>
    </location>
</feature>
<gene>
    <name evidence="2" type="ORF">LCGC14_0364880</name>
</gene>
<evidence type="ECO:0000313" key="2">
    <source>
        <dbReference type="EMBL" id="KKN76996.1"/>
    </source>
</evidence>
<accession>A0A0F9VU56</accession>
<comment type="caution">
    <text evidence="2">The sequence shown here is derived from an EMBL/GenBank/DDBJ whole genome shotgun (WGS) entry which is preliminary data.</text>
</comment>
<proteinExistence type="predicted"/>
<sequence>MDHTQYSQLNRLNENEKYELTTMMLLDRFLFAKIILGDKELGDMHYHFRDASPEFHKIINSDLELLQPGDKYALQAPREHAKTTILTLLYPLHSLTYDNMRFLLMISESEQQSMLNLETLGNEVEFNPKYKFFFGDRMGSTWGKESKLFITKFNKDRRNSIARILIRGVGQKVRGLKFGAWRPDVIIDDGEGEANTLTIGQREKFCRWLDAVVIPGCADGILVMGGTILDEEAYLNTVAGSAAWFKGKYKIKGWKHRFFQAILQDTEPGEFIGEGKEILDKNGVPKVLWPERKSYEWLKNRKEELKSQGRIHVFFQEYQGIAITDAFRIFKKIDIQYWDGDVAYDDELKTWFLSLKEIKGRFTHEDIDIDEAFPVNIFIGVDPASSENVRADYTVVMVVAVDNRNNAFVIEYFRGQVNPMDGATELWKRMVKYQPKIVNIEKTGHEMLAPYMFVKSKEAGHFFNIQPRDAIGNKVYRIMELQPRCAQGAVFFKEDMSQFESEILALTKGGKTKKDTLEAFYWALKESYKPELEKVKEKYQNPDEDEFEIDRSGEIDVYPE</sequence>
<reference evidence="2" key="1">
    <citation type="journal article" date="2015" name="Nature">
        <title>Complex archaea that bridge the gap between prokaryotes and eukaryotes.</title>
        <authorList>
            <person name="Spang A."/>
            <person name="Saw J.H."/>
            <person name="Jorgensen S.L."/>
            <person name="Zaremba-Niedzwiedzka K."/>
            <person name="Martijn J."/>
            <person name="Lind A.E."/>
            <person name="van Eijk R."/>
            <person name="Schleper C."/>
            <person name="Guy L."/>
            <person name="Ettema T.J."/>
        </authorList>
    </citation>
    <scope>NUCLEOTIDE SEQUENCE</scope>
</reference>
<evidence type="ECO:0000256" key="1">
    <source>
        <dbReference type="SAM" id="MobiDB-lite"/>
    </source>
</evidence>
<organism evidence="2">
    <name type="scientific">marine sediment metagenome</name>
    <dbReference type="NCBI Taxonomy" id="412755"/>
    <lineage>
        <taxon>unclassified sequences</taxon>
        <taxon>metagenomes</taxon>
        <taxon>ecological metagenomes</taxon>
    </lineage>
</organism>